<proteinExistence type="predicted"/>
<dbReference type="AlphaFoldDB" id="A0A2H1VID0"/>
<dbReference type="PANTHER" id="PTHR10773">
    <property type="entry name" value="DNA-DIRECTED RNA POLYMERASES I, II, AND III SUBUNIT RPABC2"/>
    <property type="match status" value="1"/>
</dbReference>
<accession>A0A2H1VID0</accession>
<evidence type="ECO:0000256" key="1">
    <source>
        <dbReference type="SAM" id="MobiDB-lite"/>
    </source>
</evidence>
<feature type="region of interest" description="Disordered" evidence="1">
    <location>
        <begin position="1"/>
        <end position="20"/>
    </location>
</feature>
<evidence type="ECO:0000313" key="2">
    <source>
        <dbReference type="EMBL" id="SOQ40593.1"/>
    </source>
</evidence>
<sequence>MQIKYSEKVPKGRNTTEETKHKRENTFVYYLPNSEKEPKRVCRKMFLSTISSGERIVTTAWKKYDGEIAVAEDKRGKYEHRPRVIDDMMVQSVKDHVNSIDRVESHYTRKDSKKLYLNNITSTAQMFRLYEEWCGWYPGKYTNKANKRQYRDIVNANFNLAFHLPKKDRCDICHVFDNNEFPNEEEKQRFIEHKEHKKKTRALKNADKADGSTNEKLVVATFDFQKVLQTPHGETKLFGISINKS</sequence>
<gene>
    <name evidence="2" type="ORF">SFRICE_038632</name>
</gene>
<name>A0A2H1VID0_SPOFR</name>
<dbReference type="PANTHER" id="PTHR10773:SF19">
    <property type="match status" value="1"/>
</dbReference>
<dbReference type="EMBL" id="ODYU01002729">
    <property type="protein sequence ID" value="SOQ40593.1"/>
    <property type="molecule type" value="Genomic_DNA"/>
</dbReference>
<protein>
    <submittedName>
        <fullName evidence="2">SFRICE_038632</fullName>
    </submittedName>
</protein>
<reference evidence="2" key="1">
    <citation type="submission" date="2016-07" db="EMBL/GenBank/DDBJ databases">
        <authorList>
            <person name="Bretaudeau A."/>
        </authorList>
    </citation>
    <scope>NUCLEOTIDE SEQUENCE</scope>
    <source>
        <strain evidence="2">Rice</strain>
        <tissue evidence="2">Whole body</tissue>
    </source>
</reference>
<organism evidence="2">
    <name type="scientific">Spodoptera frugiperda</name>
    <name type="common">Fall armyworm</name>
    <dbReference type="NCBI Taxonomy" id="7108"/>
    <lineage>
        <taxon>Eukaryota</taxon>
        <taxon>Metazoa</taxon>
        <taxon>Ecdysozoa</taxon>
        <taxon>Arthropoda</taxon>
        <taxon>Hexapoda</taxon>
        <taxon>Insecta</taxon>
        <taxon>Pterygota</taxon>
        <taxon>Neoptera</taxon>
        <taxon>Endopterygota</taxon>
        <taxon>Lepidoptera</taxon>
        <taxon>Glossata</taxon>
        <taxon>Ditrysia</taxon>
        <taxon>Noctuoidea</taxon>
        <taxon>Noctuidae</taxon>
        <taxon>Amphipyrinae</taxon>
        <taxon>Spodoptera</taxon>
    </lineage>
</organism>